<dbReference type="PRINTS" id="PR00369">
    <property type="entry name" value="FLAVODOXIN"/>
</dbReference>
<accession>A0A4Q9LC47</accession>
<dbReference type="Gene3D" id="1.20.990.10">
    <property type="entry name" value="NADPH-cytochrome p450 Reductase, Chain A, domain 3"/>
    <property type="match status" value="1"/>
</dbReference>
<organism evidence="3 4">
    <name type="scientific">Hamiltosporidium magnivora</name>
    <dbReference type="NCBI Taxonomy" id="148818"/>
    <lineage>
        <taxon>Eukaryota</taxon>
        <taxon>Fungi</taxon>
        <taxon>Fungi incertae sedis</taxon>
        <taxon>Microsporidia</taxon>
        <taxon>Dubosqiidae</taxon>
        <taxon>Hamiltosporidium</taxon>
    </lineage>
</organism>
<dbReference type="VEuPathDB" id="MicrosporidiaDB:CWI39_0686p0020"/>
<sequence>MKYPIFYATQSGTSYFISKTIASTLNNGFDRCSVAKSMNERTFEPFSINNFDITKIIYLKLFIIVVPTYGDGDHSFELFKFWKIISMEEIPKIFKNKYFAVFGIGDSSYEKFNYSSKKIYNRIISLGGIPLIRRGNGDIGADDGYNSELKNWMFELMNNICNIFTCFSFTYGLDETKIDCLLNLNRVFKDFQCKNLNKINFDLFLETNTKYKSKVIHKEYLTPSDYDKEVLEIIFEINEYTGYKPGCCLEIKPTNYNYLDFIKYNNFNGNEMIEYKNTKISVFKLLREIKDINFVPQQLFFYSFYTEIEEIYGDNKLFESKYNKNLECKEIIERIKIISQDYDLYHDYVLKPKRTFFEILIDLELKVSLNFVKVYVPEILNRYFTFEHKKENKYSIAVSLIEYKSIIRTKRYGLCSKYLKDLSINSEIFIGITESNLHLNGNKFLVICTGTGIVVAKSILNYFKNLEMIIFYGFRFLEKDFLFRKELFEKNELNEKWIKNKNLKMCVALSREMDRKYVHRIFEEEWNGNIEEYSVILAGNTSLNKEMRKTFFKMFNKNIDFQSETW</sequence>
<protein>
    <submittedName>
        <fullName evidence="3">Flavodoxin</fullName>
    </submittedName>
</protein>
<dbReference type="EMBL" id="PITI01000736">
    <property type="protein sequence ID" value="TBU04631.1"/>
    <property type="molecule type" value="Genomic_DNA"/>
</dbReference>
<dbReference type="GO" id="GO:0016491">
    <property type="term" value="F:oxidoreductase activity"/>
    <property type="evidence" value="ECO:0007669"/>
    <property type="project" value="InterPro"/>
</dbReference>
<dbReference type="InterPro" id="IPR001094">
    <property type="entry name" value="Flavdoxin-like"/>
</dbReference>
<keyword evidence="1" id="KW-0285">Flavoprotein</keyword>
<dbReference type="GO" id="GO:0005829">
    <property type="term" value="C:cytosol"/>
    <property type="evidence" value="ECO:0007669"/>
    <property type="project" value="TreeGrafter"/>
</dbReference>
<dbReference type="Gene3D" id="3.40.50.80">
    <property type="entry name" value="Nucleotide-binding domain of ferredoxin-NADP reductase (FNR) module"/>
    <property type="match status" value="1"/>
</dbReference>
<proteinExistence type="predicted"/>
<dbReference type="GO" id="GO:0050660">
    <property type="term" value="F:flavin adenine dinucleotide binding"/>
    <property type="evidence" value="ECO:0007669"/>
    <property type="project" value="TreeGrafter"/>
</dbReference>
<dbReference type="PANTHER" id="PTHR19384:SF10">
    <property type="entry name" value="NADPH-DEPENDENT DIFLAVIN OXIDOREDUCTASE 1"/>
    <property type="match status" value="1"/>
</dbReference>
<dbReference type="InterPro" id="IPR008254">
    <property type="entry name" value="Flavodoxin/NO_synth"/>
</dbReference>
<dbReference type="STRING" id="148818.A0A4Q9LC47"/>
<reference evidence="3 4" key="1">
    <citation type="submission" date="2017-12" db="EMBL/GenBank/DDBJ databases">
        <authorList>
            <person name="Pombert J.-F."/>
            <person name="Haag K.L."/>
            <person name="Ebert D."/>
        </authorList>
    </citation>
    <scope>NUCLEOTIDE SEQUENCE [LARGE SCALE GENOMIC DNA]</scope>
    <source>
        <strain evidence="3">BE-OM-2</strain>
    </source>
</reference>
<dbReference type="PANTHER" id="PTHR19384">
    <property type="entry name" value="NITRIC OXIDE SYNTHASE-RELATED"/>
    <property type="match status" value="1"/>
</dbReference>
<name>A0A4Q9LC47_9MICR</name>
<dbReference type="InterPro" id="IPR029039">
    <property type="entry name" value="Flavoprotein-like_sf"/>
</dbReference>
<evidence type="ECO:0000259" key="2">
    <source>
        <dbReference type="PROSITE" id="PS50902"/>
    </source>
</evidence>
<dbReference type="InterPro" id="IPR017938">
    <property type="entry name" value="Riboflavin_synthase-like_b-brl"/>
</dbReference>
<evidence type="ECO:0000256" key="1">
    <source>
        <dbReference type="ARBA" id="ARBA00022630"/>
    </source>
</evidence>
<dbReference type="SUPFAM" id="SSF52343">
    <property type="entry name" value="Ferredoxin reductase-like, C-terminal NADP-linked domain"/>
    <property type="match status" value="1"/>
</dbReference>
<dbReference type="InterPro" id="IPR023173">
    <property type="entry name" value="NADPH_Cyt_P450_Rdtase_alpha"/>
</dbReference>
<gene>
    <name evidence="3" type="ORF">CWI36_0736p0020</name>
</gene>
<dbReference type="PROSITE" id="PS50902">
    <property type="entry name" value="FLAVODOXIN_LIKE"/>
    <property type="match status" value="1"/>
</dbReference>
<keyword evidence="4" id="KW-1185">Reference proteome</keyword>
<dbReference type="Proteomes" id="UP000291404">
    <property type="component" value="Unassembled WGS sequence"/>
</dbReference>
<dbReference type="Gene3D" id="3.40.50.360">
    <property type="match status" value="1"/>
</dbReference>
<feature type="domain" description="Flavodoxin-like" evidence="2">
    <location>
        <begin position="3"/>
        <end position="157"/>
    </location>
</feature>
<dbReference type="Gene3D" id="2.40.30.10">
    <property type="entry name" value="Translation factors"/>
    <property type="match status" value="1"/>
</dbReference>
<dbReference type="AlphaFoldDB" id="A0A4Q9LC47"/>
<dbReference type="InterPro" id="IPR039261">
    <property type="entry name" value="FNR_nucleotide-bd"/>
</dbReference>
<dbReference type="SUPFAM" id="SSF52218">
    <property type="entry name" value="Flavoproteins"/>
    <property type="match status" value="1"/>
</dbReference>
<evidence type="ECO:0000313" key="3">
    <source>
        <dbReference type="EMBL" id="TBU04631.1"/>
    </source>
</evidence>
<comment type="caution">
    <text evidence="3">The sequence shown here is derived from an EMBL/GenBank/DDBJ whole genome shotgun (WGS) entry which is preliminary data.</text>
</comment>
<dbReference type="Pfam" id="PF00258">
    <property type="entry name" value="Flavodoxin_1"/>
    <property type="match status" value="1"/>
</dbReference>
<dbReference type="SUPFAM" id="SSF63380">
    <property type="entry name" value="Riboflavin synthase domain-like"/>
    <property type="match status" value="1"/>
</dbReference>
<evidence type="ECO:0000313" key="4">
    <source>
        <dbReference type="Proteomes" id="UP000291404"/>
    </source>
</evidence>
<dbReference type="VEuPathDB" id="MicrosporidiaDB:CWI36_0736p0020"/>
<dbReference type="GO" id="GO:0010181">
    <property type="term" value="F:FMN binding"/>
    <property type="evidence" value="ECO:0007669"/>
    <property type="project" value="InterPro"/>
</dbReference>